<evidence type="ECO:0000259" key="2">
    <source>
        <dbReference type="PROSITE" id="PS51903"/>
    </source>
</evidence>
<keyword evidence="1" id="KW-0677">Repeat</keyword>
<dbReference type="EMBL" id="PJMW01000002">
    <property type="protein sequence ID" value="PKV79254.1"/>
    <property type="molecule type" value="Genomic_DNA"/>
</dbReference>
<gene>
    <name evidence="3" type="ORF">ATK86_3641</name>
</gene>
<reference evidence="3 4" key="1">
    <citation type="submission" date="2017-12" db="EMBL/GenBank/DDBJ databases">
        <title>Sequencing the genomes of 1000 Actinobacteria strains.</title>
        <authorList>
            <person name="Klenk H.-P."/>
        </authorList>
    </citation>
    <scope>NUCLEOTIDE SEQUENCE [LARGE SCALE GENOMIC DNA]</scope>
    <source>
        <strain evidence="3 4">DSM 44489</strain>
    </source>
</reference>
<dbReference type="Proteomes" id="UP000233766">
    <property type="component" value="Unassembled WGS sequence"/>
</dbReference>
<dbReference type="AlphaFoldDB" id="A0A2N3VC83"/>
<dbReference type="PROSITE" id="PS51903">
    <property type="entry name" value="CLP_R"/>
    <property type="match status" value="1"/>
</dbReference>
<dbReference type="RefSeq" id="WP_101465542.1">
    <property type="nucleotide sequence ID" value="NZ_PJMW01000002.1"/>
</dbReference>
<accession>A0A2N3VC83</accession>
<protein>
    <submittedName>
        <fullName evidence="3">ClpA/ClpB-like protein</fullName>
    </submittedName>
</protein>
<evidence type="ECO:0000313" key="4">
    <source>
        <dbReference type="Proteomes" id="UP000233766"/>
    </source>
</evidence>
<dbReference type="Gene3D" id="1.10.1780.10">
    <property type="entry name" value="Clp, N-terminal domain"/>
    <property type="match status" value="2"/>
</dbReference>
<evidence type="ECO:0000256" key="1">
    <source>
        <dbReference type="PROSITE-ProRule" id="PRU01251"/>
    </source>
</evidence>
<dbReference type="InterPro" id="IPR004176">
    <property type="entry name" value="Clp_R_N"/>
</dbReference>
<feature type="domain" description="Clp R" evidence="2">
    <location>
        <begin position="2"/>
        <end position="189"/>
    </location>
</feature>
<name>A0A2N3VC83_9NOCA</name>
<dbReference type="OrthoDB" id="3628183at2"/>
<organism evidence="3 4">
    <name type="scientific">Nocardia fluminea</name>
    <dbReference type="NCBI Taxonomy" id="134984"/>
    <lineage>
        <taxon>Bacteria</taxon>
        <taxon>Bacillati</taxon>
        <taxon>Actinomycetota</taxon>
        <taxon>Actinomycetes</taxon>
        <taxon>Mycobacteriales</taxon>
        <taxon>Nocardiaceae</taxon>
        <taxon>Nocardia</taxon>
    </lineage>
</organism>
<evidence type="ECO:0000313" key="3">
    <source>
        <dbReference type="EMBL" id="PKV79254.1"/>
    </source>
</evidence>
<proteinExistence type="predicted"/>
<dbReference type="SUPFAM" id="SSF81923">
    <property type="entry name" value="Double Clp-N motif"/>
    <property type="match status" value="1"/>
</dbReference>
<comment type="caution">
    <text evidence="3">The sequence shown here is derived from an EMBL/GenBank/DDBJ whole genome shotgun (WGS) entry which is preliminary data.</text>
</comment>
<sequence>MFEKFSREARTAVVSAQDDAKELGAKRIGPEHVLLGTLSNAEPGLRAVLDARGITADGVRTALAARTSEPPLGADDAQALRSIGIDLDAVRASIADNFGPEAWDRAEPEDRRGIFGRLLGSGHIPFTGTAKKSLELALREAIHRKDREISSTYLLLGILRGADPGTTELLGGRDAVSALRADLYAMLDHAA</sequence>
<dbReference type="Pfam" id="PF02861">
    <property type="entry name" value="Clp_N"/>
    <property type="match status" value="2"/>
</dbReference>
<dbReference type="InterPro" id="IPR036628">
    <property type="entry name" value="Clp_N_dom_sf"/>
</dbReference>
<keyword evidence="4" id="KW-1185">Reference proteome</keyword>